<dbReference type="KEGG" id="sbj:CF168_15310"/>
<dbReference type="EMBL" id="CP022358">
    <property type="protein sequence ID" value="ASK71314.1"/>
    <property type="molecule type" value="Genomic_DNA"/>
</dbReference>
<dbReference type="AlphaFoldDB" id="A0A220USZ5"/>
<protein>
    <recommendedName>
        <fullName evidence="3">DUF3034 domain-containing protein</fullName>
    </recommendedName>
</protein>
<dbReference type="Proteomes" id="UP000198367">
    <property type="component" value="Chromosome"/>
</dbReference>
<organism evidence="1 2">
    <name type="scientific">Shewanella bicestrii</name>
    <dbReference type="NCBI Taxonomy" id="2018305"/>
    <lineage>
        <taxon>Bacteria</taxon>
        <taxon>Pseudomonadati</taxon>
        <taxon>Pseudomonadota</taxon>
        <taxon>Gammaproteobacteria</taxon>
        <taxon>Alteromonadales</taxon>
        <taxon>Shewanellaceae</taxon>
        <taxon>Shewanella</taxon>
    </lineage>
</organism>
<dbReference type="InterPro" id="IPR021393">
    <property type="entry name" value="DUF3034"/>
</dbReference>
<gene>
    <name evidence="1" type="ORF">CF168_15310</name>
</gene>
<evidence type="ECO:0008006" key="3">
    <source>
        <dbReference type="Google" id="ProtNLM"/>
    </source>
</evidence>
<sequence>MNTMKLSLSTRRYTRALLCLFCPLWLGGIAPVVAEASRVIATGGASMIEGSAGGGIVPWAVINGYGSSDEWSATAMVTGVYVDDFTLKVMGASLSYDNRFELSLARQTFDLDTLGGELGQDIVGFKYKLAGELLYTAMPQITLGAQYKKVDDFSLPQAVGARDDWGLDIYAAASKVFFDAVAGRNLLLNATVRATKANQTGLLGFGTEASNDYHFMLEASAALLLTDNLALGIEYRQKPNELGFAREDDWQDIFLAWFINKHLSVVTAYADLGSIAGFEHQQGWYLSLEGAL</sequence>
<keyword evidence="2" id="KW-1185">Reference proteome</keyword>
<evidence type="ECO:0000313" key="2">
    <source>
        <dbReference type="Proteomes" id="UP000198367"/>
    </source>
</evidence>
<dbReference type="Pfam" id="PF11231">
    <property type="entry name" value="DUF3034"/>
    <property type="match status" value="1"/>
</dbReference>
<evidence type="ECO:0000313" key="1">
    <source>
        <dbReference type="EMBL" id="ASK71314.1"/>
    </source>
</evidence>
<name>A0A220USZ5_9GAMM</name>
<reference evidence="1 2" key="1">
    <citation type="submission" date="2017-07" db="EMBL/GenBank/DDBJ databases">
        <title>Phenotypical and genomic characterization of a clinical isolate of Shewanella bicestrii sp. nov. producing an extended-spectrum beta-lactamase and a new oxacillinase variant.</title>
        <authorList>
            <person name="Jousset A.B."/>
            <person name="Bonnin R.A."/>
            <person name="Girlich D."/>
            <person name="Dabos L."/>
            <person name="Potron A."/>
            <person name="Dortet L."/>
            <person name="Glaser P."/>
            <person name="Naas T."/>
        </authorList>
    </citation>
    <scope>NUCLEOTIDE SEQUENCE [LARGE SCALE GENOMIC DNA]</scope>
    <source>
        <strain evidence="1 2">JAB-1</strain>
    </source>
</reference>
<dbReference type="RefSeq" id="WP_089068983.1">
    <property type="nucleotide sequence ID" value="NZ_CP022358.1"/>
</dbReference>
<accession>A0A220USZ5</accession>
<proteinExistence type="predicted"/>